<dbReference type="EMBL" id="LUGH01001330">
    <property type="protein sequence ID" value="OBZ81247.1"/>
    <property type="molecule type" value="Genomic_DNA"/>
</dbReference>
<organism evidence="6 7">
    <name type="scientific">Choanephora cucurbitarum</name>
    <dbReference type="NCBI Taxonomy" id="101091"/>
    <lineage>
        <taxon>Eukaryota</taxon>
        <taxon>Fungi</taxon>
        <taxon>Fungi incertae sedis</taxon>
        <taxon>Mucoromycota</taxon>
        <taxon>Mucoromycotina</taxon>
        <taxon>Mucoromycetes</taxon>
        <taxon>Mucorales</taxon>
        <taxon>Mucorineae</taxon>
        <taxon>Choanephoraceae</taxon>
        <taxon>Choanephoroideae</taxon>
        <taxon>Choanephora</taxon>
    </lineage>
</organism>
<evidence type="ECO:0000313" key="6">
    <source>
        <dbReference type="EMBL" id="OBZ81247.1"/>
    </source>
</evidence>
<name>A0A1C7MWQ2_9FUNG</name>
<dbReference type="InterPro" id="IPR005351">
    <property type="entry name" value="ASTER"/>
</dbReference>
<keyword evidence="3 5" id="KW-1133">Transmembrane helix</keyword>
<feature type="transmembrane region" description="Helical" evidence="5">
    <location>
        <begin position="77"/>
        <end position="98"/>
    </location>
</feature>
<dbReference type="PANTHER" id="PTHR28038">
    <property type="entry name" value="ADL329WP"/>
    <property type="match status" value="1"/>
</dbReference>
<keyword evidence="7" id="KW-1185">Reference proteome</keyword>
<keyword evidence="2 5" id="KW-0812">Transmembrane</keyword>
<reference evidence="6 7" key="1">
    <citation type="submission" date="2016-03" db="EMBL/GenBank/DDBJ databases">
        <title>Choanephora cucurbitarum.</title>
        <authorList>
            <person name="Min B."/>
            <person name="Park H."/>
            <person name="Park J.-H."/>
            <person name="Shin H.-D."/>
            <person name="Choi I.-G."/>
        </authorList>
    </citation>
    <scope>NUCLEOTIDE SEQUENCE [LARGE SCALE GENOMIC DNA]</scope>
    <source>
        <strain evidence="6 7">KUS-F28377</strain>
    </source>
</reference>
<proteinExistence type="predicted"/>
<sequence length="115" mass="12884">MSSSSKSDPRREEAIVPFHLPRRSELEEDWSSVIATFVAMAGIMTRNRYKAIPWVAAYFGLTAFLNTRKSLKNKDSLANNGAMLSLISLVTFYINLYFAHKKGLEAVANGDIKLI</sequence>
<comment type="subcellular location">
    <subcellularLocation>
        <location evidence="1">Membrane</location>
    </subcellularLocation>
</comment>
<dbReference type="InParanoid" id="A0A1C7MWQ2"/>
<evidence type="ECO:0000256" key="4">
    <source>
        <dbReference type="ARBA" id="ARBA00023136"/>
    </source>
</evidence>
<evidence type="ECO:0000256" key="3">
    <source>
        <dbReference type="ARBA" id="ARBA00022989"/>
    </source>
</evidence>
<dbReference type="GO" id="GO:0005789">
    <property type="term" value="C:endoplasmic reticulum membrane"/>
    <property type="evidence" value="ECO:0007669"/>
    <property type="project" value="InterPro"/>
</dbReference>
<dbReference type="OrthoDB" id="284718at2759"/>
<gene>
    <name evidence="6" type="ORF">A0J61_10704</name>
</gene>
<dbReference type="GO" id="GO:0045048">
    <property type="term" value="P:protein insertion into ER membrane"/>
    <property type="evidence" value="ECO:0007669"/>
    <property type="project" value="InterPro"/>
</dbReference>
<protein>
    <recommendedName>
        <fullName evidence="8">Protein Asterix</fullName>
    </recommendedName>
</protein>
<evidence type="ECO:0008006" key="8">
    <source>
        <dbReference type="Google" id="ProtNLM"/>
    </source>
</evidence>
<dbReference type="PANTHER" id="PTHR28038:SF1">
    <property type="entry name" value="ADL329WP"/>
    <property type="match status" value="1"/>
</dbReference>
<evidence type="ECO:0000256" key="1">
    <source>
        <dbReference type="ARBA" id="ARBA00004370"/>
    </source>
</evidence>
<dbReference type="GO" id="GO:0044183">
    <property type="term" value="F:protein folding chaperone"/>
    <property type="evidence" value="ECO:0007669"/>
    <property type="project" value="InterPro"/>
</dbReference>
<dbReference type="Pfam" id="PF03669">
    <property type="entry name" value="ASTER"/>
    <property type="match status" value="1"/>
</dbReference>
<dbReference type="Proteomes" id="UP000093000">
    <property type="component" value="Unassembled WGS sequence"/>
</dbReference>
<evidence type="ECO:0000313" key="7">
    <source>
        <dbReference type="Proteomes" id="UP000093000"/>
    </source>
</evidence>
<evidence type="ECO:0000256" key="2">
    <source>
        <dbReference type="ARBA" id="ARBA00022692"/>
    </source>
</evidence>
<comment type="caution">
    <text evidence="6">The sequence shown here is derived from an EMBL/GenBank/DDBJ whole genome shotgun (WGS) entry which is preliminary data.</text>
</comment>
<dbReference type="STRING" id="101091.A0A1C7MWQ2"/>
<dbReference type="AlphaFoldDB" id="A0A1C7MWQ2"/>
<keyword evidence="4 5" id="KW-0472">Membrane</keyword>
<accession>A0A1C7MWQ2</accession>
<evidence type="ECO:0000256" key="5">
    <source>
        <dbReference type="SAM" id="Phobius"/>
    </source>
</evidence>